<dbReference type="Gene3D" id="3.30.1380.10">
    <property type="match status" value="1"/>
</dbReference>
<keyword evidence="1" id="KW-0645">Protease</keyword>
<evidence type="ECO:0000256" key="5">
    <source>
        <dbReference type="ARBA" id="ARBA00022801"/>
    </source>
</evidence>
<dbReference type="RefSeq" id="WP_041155086.1">
    <property type="nucleotide sequence ID" value="NZ_CBCRVP010000027.1"/>
</dbReference>
<dbReference type="InterPro" id="IPR005073">
    <property type="entry name" value="Peptidase_M74"/>
</dbReference>
<evidence type="ECO:0000256" key="6">
    <source>
        <dbReference type="ARBA" id="ARBA00022833"/>
    </source>
</evidence>
<evidence type="ECO:0000256" key="9">
    <source>
        <dbReference type="SAM" id="SignalP"/>
    </source>
</evidence>
<dbReference type="OrthoDB" id="1467367at2"/>
<keyword evidence="6" id="KW-0862">Zinc</keyword>
<evidence type="ECO:0000313" key="11">
    <source>
        <dbReference type="Proteomes" id="UP000031977"/>
    </source>
</evidence>
<dbReference type="InterPro" id="IPR009045">
    <property type="entry name" value="Zn_M74/Hedgehog-like"/>
</dbReference>
<dbReference type="GO" id="GO:0030288">
    <property type="term" value="C:outer membrane-bounded periplasmic space"/>
    <property type="evidence" value="ECO:0007669"/>
    <property type="project" value="InterPro"/>
</dbReference>
<evidence type="ECO:0000256" key="2">
    <source>
        <dbReference type="ARBA" id="ARBA00022723"/>
    </source>
</evidence>
<organism evidence="10 11">
    <name type="scientific">Vibrio mytili</name>
    <dbReference type="NCBI Taxonomy" id="50718"/>
    <lineage>
        <taxon>Bacteria</taxon>
        <taxon>Pseudomonadati</taxon>
        <taxon>Pseudomonadota</taxon>
        <taxon>Gammaproteobacteria</taxon>
        <taxon>Vibrionales</taxon>
        <taxon>Vibrionaceae</taxon>
        <taxon>Vibrio</taxon>
    </lineage>
</organism>
<dbReference type="NCBIfam" id="NF006947">
    <property type="entry name" value="PRK09429.1"/>
    <property type="match status" value="1"/>
</dbReference>
<dbReference type="GO" id="GO:0006508">
    <property type="term" value="P:proteolysis"/>
    <property type="evidence" value="ECO:0007669"/>
    <property type="project" value="UniProtKB-KW"/>
</dbReference>
<feature type="disulfide bond" evidence="8">
    <location>
        <begin position="186"/>
        <end position="235"/>
    </location>
</feature>
<dbReference type="GO" id="GO:0008237">
    <property type="term" value="F:metallopeptidase activity"/>
    <property type="evidence" value="ECO:0007669"/>
    <property type="project" value="UniProtKB-KW"/>
</dbReference>
<dbReference type="AlphaFoldDB" id="A0A0C3I8R7"/>
<dbReference type="GO" id="GO:0046872">
    <property type="term" value="F:metal ion binding"/>
    <property type="evidence" value="ECO:0007669"/>
    <property type="project" value="UniProtKB-KW"/>
</dbReference>
<keyword evidence="8" id="KW-1015">Disulfide bond</keyword>
<keyword evidence="11" id="KW-1185">Reference proteome</keyword>
<keyword evidence="3 9" id="KW-0732">Signal</keyword>
<dbReference type="PIRSF" id="PIRSF018455">
    <property type="entry name" value="MepA"/>
    <property type="match status" value="1"/>
</dbReference>
<keyword evidence="5" id="KW-0378">Hydrolase</keyword>
<evidence type="ECO:0000256" key="8">
    <source>
        <dbReference type="PIRSR" id="PIRSR018455-2"/>
    </source>
</evidence>
<dbReference type="SUPFAM" id="SSF55166">
    <property type="entry name" value="Hedgehog/DD-peptidase"/>
    <property type="match status" value="1"/>
</dbReference>
<dbReference type="GO" id="GO:0004252">
    <property type="term" value="F:serine-type endopeptidase activity"/>
    <property type="evidence" value="ECO:0007669"/>
    <property type="project" value="InterPro"/>
</dbReference>
<dbReference type="Pfam" id="PF03411">
    <property type="entry name" value="Peptidase_M74"/>
    <property type="match status" value="1"/>
</dbReference>
<reference evidence="10 11" key="1">
    <citation type="submission" date="2015-01" db="EMBL/GenBank/DDBJ databases">
        <title>Draft genome of Vibrio mytili type strain CAIM 528.</title>
        <authorList>
            <person name="Gonzalez-Castillo A."/>
            <person name="Gomez-Gil B."/>
            <person name="Enciso-Ibarra J."/>
        </authorList>
    </citation>
    <scope>NUCLEOTIDE SEQUENCE [LARGE SCALE GENOMIC DNA]</scope>
    <source>
        <strain evidence="10 11">CAIM 528</strain>
    </source>
</reference>
<comment type="caution">
    <text evidence="10">The sequence shown here is derived from an EMBL/GenBank/DDBJ whole genome shotgun (WGS) entry which is preliminary data.</text>
</comment>
<feature type="chain" id="PRO_5002165666" evidence="9">
    <location>
        <begin position="20"/>
        <end position="277"/>
    </location>
</feature>
<feature type="disulfide bond" evidence="8">
    <location>
        <begin position="216"/>
        <end position="223"/>
    </location>
</feature>
<evidence type="ECO:0000256" key="1">
    <source>
        <dbReference type="ARBA" id="ARBA00022670"/>
    </source>
</evidence>
<accession>A0A0C3I8R7</accession>
<evidence type="ECO:0000256" key="3">
    <source>
        <dbReference type="ARBA" id="ARBA00022729"/>
    </source>
</evidence>
<evidence type="ECO:0000256" key="7">
    <source>
        <dbReference type="ARBA" id="ARBA00023049"/>
    </source>
</evidence>
<dbReference type="STRING" id="50718.SU60_08195"/>
<feature type="signal peptide" evidence="9">
    <location>
        <begin position="1"/>
        <end position="19"/>
    </location>
</feature>
<gene>
    <name evidence="10" type="ORF">SU60_08195</name>
</gene>
<sequence>MRLRRLLYYFFLCSTSVQATQWEDVSTPTKNLSSSIGSYANGCLDGASSLPTEGIGYQVLRSRANRYYGHPHTIKFVQDLAREAHQKLNKNLLIGDLSLPRGGRFSSGHNSHQTGLDIDIWFRLTDTPLSYNELQLPKPVSVVDLKAYSIRKNRWEKRHFELIRLAAQSRDVARIFVHPVIKEQLCVQEVNADRRWLRKVRPWWGHHYHFHVRLSCPSSSLNCIAQNPPPAGDGCGAELASWKPKVTPQPQTELKTVAVRKKKQKDMPNQCLALIAK</sequence>
<feature type="disulfide bond" evidence="8">
    <location>
        <begin position="43"/>
        <end position="271"/>
    </location>
</feature>
<protein>
    <submittedName>
        <fullName evidence="10">Peptidase</fullName>
    </submittedName>
</protein>
<keyword evidence="4" id="KW-0574">Periplasm</keyword>
<keyword evidence="7" id="KW-0482">Metalloprotease</keyword>
<evidence type="ECO:0000313" key="10">
    <source>
        <dbReference type="EMBL" id="KIN11375.1"/>
    </source>
</evidence>
<dbReference type="EMBL" id="JXOK01000024">
    <property type="protein sequence ID" value="KIN11375.1"/>
    <property type="molecule type" value="Genomic_DNA"/>
</dbReference>
<dbReference type="Proteomes" id="UP000031977">
    <property type="component" value="Unassembled WGS sequence"/>
</dbReference>
<proteinExistence type="predicted"/>
<keyword evidence="2" id="KW-0479">Metal-binding</keyword>
<evidence type="ECO:0000256" key="4">
    <source>
        <dbReference type="ARBA" id="ARBA00022764"/>
    </source>
</evidence>
<name>A0A0C3I8R7_9VIBR</name>